<dbReference type="Gene3D" id="3.40.190.290">
    <property type="match status" value="1"/>
</dbReference>
<dbReference type="GO" id="GO:0006351">
    <property type="term" value="P:DNA-templated transcription"/>
    <property type="evidence" value="ECO:0007669"/>
    <property type="project" value="TreeGrafter"/>
</dbReference>
<keyword evidence="7" id="KW-1185">Reference proteome</keyword>
<dbReference type="Pfam" id="PF03466">
    <property type="entry name" value="LysR_substrate"/>
    <property type="match status" value="1"/>
</dbReference>
<dbReference type="PANTHER" id="PTHR30537:SF5">
    <property type="entry name" value="HTH-TYPE TRANSCRIPTIONAL ACTIVATOR TTDR-RELATED"/>
    <property type="match status" value="1"/>
</dbReference>
<reference evidence="6 7" key="1">
    <citation type="submission" date="2018-05" db="EMBL/GenBank/DDBJ databases">
        <title>Acuticoccus sediminis sp. nov., isolated from deep-sea sediment of Indian Ocean.</title>
        <authorList>
            <person name="Liu X."/>
            <person name="Lai Q."/>
            <person name="Du Y."/>
            <person name="Sun F."/>
            <person name="Zhang X."/>
            <person name="Wang S."/>
            <person name="Shao Z."/>
        </authorList>
    </citation>
    <scope>NUCLEOTIDE SEQUENCE [LARGE SCALE GENOMIC DNA]</scope>
    <source>
        <strain evidence="6 7">PTG4-2</strain>
    </source>
</reference>
<accession>A0A8B2NY27</accession>
<evidence type="ECO:0000256" key="3">
    <source>
        <dbReference type="ARBA" id="ARBA00023125"/>
    </source>
</evidence>
<dbReference type="FunFam" id="3.40.190.290:FF:000001">
    <property type="entry name" value="Transcriptional regulator, LysR family"/>
    <property type="match status" value="1"/>
</dbReference>
<feature type="domain" description="HTH lysR-type" evidence="5">
    <location>
        <begin position="1"/>
        <end position="58"/>
    </location>
</feature>
<comment type="caution">
    <text evidence="6">The sequence shown here is derived from an EMBL/GenBank/DDBJ whole genome shotgun (WGS) entry which is preliminary data.</text>
</comment>
<evidence type="ECO:0000256" key="4">
    <source>
        <dbReference type="ARBA" id="ARBA00023163"/>
    </source>
</evidence>
<dbReference type="PANTHER" id="PTHR30537">
    <property type="entry name" value="HTH-TYPE TRANSCRIPTIONAL REGULATOR"/>
    <property type="match status" value="1"/>
</dbReference>
<name>A0A8B2NY27_9HYPH</name>
<protein>
    <submittedName>
        <fullName evidence="6">LysR family transcriptional regulator</fullName>
    </submittedName>
</protein>
<keyword evidence="4" id="KW-0804">Transcription</keyword>
<dbReference type="InterPro" id="IPR000847">
    <property type="entry name" value="LysR_HTH_N"/>
</dbReference>
<evidence type="ECO:0000256" key="2">
    <source>
        <dbReference type="ARBA" id="ARBA00023015"/>
    </source>
</evidence>
<evidence type="ECO:0000259" key="5">
    <source>
        <dbReference type="PROSITE" id="PS50931"/>
    </source>
</evidence>
<dbReference type="AlphaFoldDB" id="A0A8B2NY27"/>
<gene>
    <name evidence="6" type="ORF">DLJ53_12980</name>
</gene>
<dbReference type="Gene3D" id="1.10.10.10">
    <property type="entry name" value="Winged helix-like DNA-binding domain superfamily/Winged helix DNA-binding domain"/>
    <property type="match status" value="1"/>
</dbReference>
<dbReference type="OrthoDB" id="9813056at2"/>
<dbReference type="InterPro" id="IPR036390">
    <property type="entry name" value="WH_DNA-bd_sf"/>
</dbReference>
<dbReference type="FunFam" id="1.10.10.10:FF:000001">
    <property type="entry name" value="LysR family transcriptional regulator"/>
    <property type="match status" value="1"/>
</dbReference>
<dbReference type="RefSeq" id="WP_111345745.1">
    <property type="nucleotide sequence ID" value="NZ_JAIWKD010000002.1"/>
</dbReference>
<dbReference type="SUPFAM" id="SSF46785">
    <property type="entry name" value="Winged helix' DNA-binding domain"/>
    <property type="match status" value="1"/>
</dbReference>
<dbReference type="InterPro" id="IPR058163">
    <property type="entry name" value="LysR-type_TF_proteobact-type"/>
</dbReference>
<dbReference type="GO" id="GO:0003700">
    <property type="term" value="F:DNA-binding transcription factor activity"/>
    <property type="evidence" value="ECO:0007669"/>
    <property type="project" value="InterPro"/>
</dbReference>
<proteinExistence type="inferred from homology"/>
<dbReference type="Proteomes" id="UP000249590">
    <property type="component" value="Unassembled WGS sequence"/>
</dbReference>
<keyword evidence="2" id="KW-0805">Transcription regulation</keyword>
<dbReference type="Pfam" id="PF00126">
    <property type="entry name" value="HTH_1"/>
    <property type="match status" value="1"/>
</dbReference>
<dbReference type="EMBL" id="QHHQ01000002">
    <property type="protein sequence ID" value="RAI02272.1"/>
    <property type="molecule type" value="Genomic_DNA"/>
</dbReference>
<evidence type="ECO:0000256" key="1">
    <source>
        <dbReference type="ARBA" id="ARBA00009437"/>
    </source>
</evidence>
<dbReference type="InterPro" id="IPR005119">
    <property type="entry name" value="LysR_subst-bd"/>
</dbReference>
<comment type="similarity">
    <text evidence="1">Belongs to the LysR transcriptional regulatory family.</text>
</comment>
<dbReference type="CDD" id="cd08479">
    <property type="entry name" value="PBP2_CrgA_like_9"/>
    <property type="match status" value="1"/>
</dbReference>
<dbReference type="PROSITE" id="PS50931">
    <property type="entry name" value="HTH_LYSR"/>
    <property type="match status" value="1"/>
</dbReference>
<dbReference type="GO" id="GO:0043565">
    <property type="term" value="F:sequence-specific DNA binding"/>
    <property type="evidence" value="ECO:0007669"/>
    <property type="project" value="TreeGrafter"/>
</dbReference>
<dbReference type="SUPFAM" id="SSF53850">
    <property type="entry name" value="Periplasmic binding protein-like II"/>
    <property type="match status" value="1"/>
</dbReference>
<organism evidence="6 7">
    <name type="scientific">Acuticoccus sediminis</name>
    <dbReference type="NCBI Taxonomy" id="2184697"/>
    <lineage>
        <taxon>Bacteria</taxon>
        <taxon>Pseudomonadati</taxon>
        <taxon>Pseudomonadota</taxon>
        <taxon>Alphaproteobacteria</taxon>
        <taxon>Hyphomicrobiales</taxon>
        <taxon>Amorphaceae</taxon>
        <taxon>Acuticoccus</taxon>
    </lineage>
</organism>
<evidence type="ECO:0000313" key="7">
    <source>
        <dbReference type="Proteomes" id="UP000249590"/>
    </source>
</evidence>
<sequence>MATSDLAFFVLLARRESFSATARELGVSASAVSRRLVRLEDRLGVRLLHRTTRRVRLTGEGEAYFGEASRILGEIEALEHSLSQARDTPSGLLRINATLGFGRAYLAPAISNFRRLYPEVEIQLVLTDAPLNIVDEGFDLGIRFGSPPASRMITRLLQRNRRFLCAAPSYLAERGTPETLAELQRHNCIVLRQDHDAYDVWRFDEIDGEVPSAKVAGTLSTNDGEIALGWVLDGQGIMLRSEWDIARHVREGGLCIVLPEYMQTANIAAVYPERHNLSAKVRVFLDYIGSLLPTDA</sequence>
<dbReference type="InterPro" id="IPR036388">
    <property type="entry name" value="WH-like_DNA-bd_sf"/>
</dbReference>
<keyword evidence="3" id="KW-0238">DNA-binding</keyword>
<evidence type="ECO:0000313" key="6">
    <source>
        <dbReference type="EMBL" id="RAI02272.1"/>
    </source>
</evidence>